<protein>
    <submittedName>
        <fullName evidence="1">Uncharacterized protein</fullName>
    </submittedName>
</protein>
<dbReference type="RefSeq" id="WP_188380689.1">
    <property type="nucleotide sequence ID" value="NZ_BMDI01000001.1"/>
</dbReference>
<proteinExistence type="predicted"/>
<organism evidence="1 2">
    <name type="scientific">Oxalicibacterium faecigallinarum</name>
    <dbReference type="NCBI Taxonomy" id="573741"/>
    <lineage>
        <taxon>Bacteria</taxon>
        <taxon>Pseudomonadati</taxon>
        <taxon>Pseudomonadota</taxon>
        <taxon>Betaproteobacteria</taxon>
        <taxon>Burkholderiales</taxon>
        <taxon>Oxalobacteraceae</taxon>
        <taxon>Oxalicibacterium</taxon>
    </lineage>
</organism>
<reference evidence="2" key="1">
    <citation type="journal article" date="2019" name="Int. J. Syst. Evol. Microbiol.">
        <title>The Global Catalogue of Microorganisms (GCM) 10K type strain sequencing project: providing services to taxonomists for standard genome sequencing and annotation.</title>
        <authorList>
            <consortium name="The Broad Institute Genomics Platform"/>
            <consortium name="The Broad Institute Genome Sequencing Center for Infectious Disease"/>
            <person name="Wu L."/>
            <person name="Ma J."/>
        </authorList>
    </citation>
    <scope>NUCLEOTIDE SEQUENCE [LARGE SCALE GENOMIC DNA]</scope>
    <source>
        <strain evidence="2">CCM 2767</strain>
    </source>
</reference>
<gene>
    <name evidence="1" type="ORF">GCM10008066_15740</name>
</gene>
<accession>A0A8J3AS46</accession>
<name>A0A8J3AS46_9BURK</name>
<keyword evidence="2" id="KW-1185">Reference proteome</keyword>
<evidence type="ECO:0000313" key="1">
    <source>
        <dbReference type="EMBL" id="GGI18770.1"/>
    </source>
</evidence>
<dbReference type="EMBL" id="BMDI01000001">
    <property type="protein sequence ID" value="GGI18770.1"/>
    <property type="molecule type" value="Genomic_DNA"/>
</dbReference>
<comment type="caution">
    <text evidence="1">The sequence shown here is derived from an EMBL/GenBank/DDBJ whole genome shotgun (WGS) entry which is preliminary data.</text>
</comment>
<sequence length="195" mass="21770">MHVLILTEVLDELVAALCLRFARLGYRMTCLSSVSADEERRWQAYWHEGKCDVQVLRDDTTANEIGDAIPPVSKKERIWIIRGEVTQVPSLMRQTIAPQDCIIHLVETRDAQPATLPAMPSTQRSNTIRIGHIGPSAPERRTPGTPFDQQQGVHNLNKRSGQSYEVAVLSAFLASSEARHINGAVFDVHTGRYLS</sequence>
<dbReference type="Proteomes" id="UP000642180">
    <property type="component" value="Unassembled WGS sequence"/>
</dbReference>
<evidence type="ECO:0000313" key="2">
    <source>
        <dbReference type="Proteomes" id="UP000642180"/>
    </source>
</evidence>
<dbReference type="AlphaFoldDB" id="A0A8J3AS46"/>